<dbReference type="GO" id="GO:0001216">
    <property type="term" value="F:DNA-binding transcription activator activity"/>
    <property type="evidence" value="ECO:0007669"/>
    <property type="project" value="InterPro"/>
</dbReference>
<comment type="caution">
    <text evidence="2">The sequence shown here is derived from an EMBL/GenBank/DDBJ whole genome shotgun (WGS) entry which is preliminary data.</text>
</comment>
<dbReference type="InterPro" id="IPR007634">
    <property type="entry name" value="RNA_pol_sigma_54_DNA-bd"/>
</dbReference>
<dbReference type="AlphaFoldDB" id="A0A662DHR4"/>
<dbReference type="EMBL" id="QMQA01000009">
    <property type="protein sequence ID" value="RLE15310.1"/>
    <property type="molecule type" value="Genomic_DNA"/>
</dbReference>
<dbReference type="Gene3D" id="1.10.10.60">
    <property type="entry name" value="Homeodomain-like"/>
    <property type="match status" value="1"/>
</dbReference>
<dbReference type="PROSITE" id="PS50044">
    <property type="entry name" value="SIGMA54_3"/>
    <property type="match status" value="1"/>
</dbReference>
<dbReference type="InterPro" id="IPR000394">
    <property type="entry name" value="RNA_pol_sigma_54"/>
</dbReference>
<dbReference type="GO" id="GO:0016987">
    <property type="term" value="F:sigma factor activity"/>
    <property type="evidence" value="ECO:0007669"/>
    <property type="project" value="InterPro"/>
</dbReference>
<feature type="domain" description="RNA polymerase sigma factor 54 DNA-binding" evidence="1">
    <location>
        <begin position="227"/>
        <end position="368"/>
    </location>
</feature>
<dbReference type="PANTHER" id="PTHR32248">
    <property type="entry name" value="RNA POLYMERASE SIGMA-54 FACTOR"/>
    <property type="match status" value="1"/>
</dbReference>
<evidence type="ECO:0000259" key="1">
    <source>
        <dbReference type="Pfam" id="PF04552"/>
    </source>
</evidence>
<dbReference type="PRINTS" id="PR00045">
    <property type="entry name" value="SIGMA54FCT"/>
</dbReference>
<organism evidence="2 3">
    <name type="scientific">Aerophobetes bacterium</name>
    <dbReference type="NCBI Taxonomy" id="2030807"/>
    <lineage>
        <taxon>Bacteria</taxon>
        <taxon>Candidatus Aerophobota</taxon>
    </lineage>
</organism>
<gene>
    <name evidence="2" type="ORF">DRJ04_00710</name>
</gene>
<reference evidence="2 3" key="1">
    <citation type="submission" date="2018-06" db="EMBL/GenBank/DDBJ databases">
        <title>Extensive metabolic versatility and redundancy in microbially diverse, dynamic hydrothermal sediments.</title>
        <authorList>
            <person name="Dombrowski N."/>
            <person name="Teske A."/>
            <person name="Baker B.J."/>
        </authorList>
    </citation>
    <scope>NUCLEOTIDE SEQUENCE [LARGE SCALE GENOMIC DNA]</scope>
    <source>
        <strain evidence="2">B3_G15</strain>
    </source>
</reference>
<evidence type="ECO:0000313" key="2">
    <source>
        <dbReference type="EMBL" id="RLE15310.1"/>
    </source>
</evidence>
<name>A0A662DHR4_UNCAE</name>
<sequence>MVQKLNLTQNMTHKLQLKLIGKIKVAEFLSIPEPDFEHHIDKLEKSPLFITLEKKYRIISYRKFYDIRGKKTSEFREQDVAGESELEMEELLFDSSTFDLVKRIGKTIGEENFQKILTGKAGIEEVVKKCSLSPSEIRIFQQFVDRFQLQQIISPPSSSAFFPRPRFFLIASFEWEKDNLVIRPVKEESYLVKGRYQINYQRFKRLVDTGKIKKDQVDRMVKLLQQLEMINRRTTAIYRILHHLKEFQSAFFKSGNLLDLLPSSQSELARCLNFHPSTVSRAIANKSILTPQGEERPIEFFYSRRWTRNLIRKVILEEKERVQKRSSSSPLTDELIRQKIIKDYGINLSRRTVSKYRKALNIPPSHQRYKQ</sequence>
<protein>
    <recommendedName>
        <fullName evidence="1">RNA polymerase sigma factor 54 DNA-binding domain-containing protein</fullName>
    </recommendedName>
</protein>
<dbReference type="Pfam" id="PF04552">
    <property type="entry name" value="Sigma54_DBD"/>
    <property type="match status" value="1"/>
</dbReference>
<dbReference type="PANTHER" id="PTHR32248:SF4">
    <property type="entry name" value="RNA POLYMERASE SIGMA-54 FACTOR"/>
    <property type="match status" value="1"/>
</dbReference>
<proteinExistence type="predicted"/>
<accession>A0A662DHR4</accession>
<dbReference type="Proteomes" id="UP000280417">
    <property type="component" value="Unassembled WGS sequence"/>
</dbReference>
<evidence type="ECO:0000313" key="3">
    <source>
        <dbReference type="Proteomes" id="UP000280417"/>
    </source>
</evidence>